<keyword evidence="1" id="KW-1185">Reference proteome</keyword>
<protein>
    <submittedName>
        <fullName evidence="2">Uncharacterized protein</fullName>
    </submittedName>
</protein>
<dbReference type="AlphaFoldDB" id="A0A915HF52"/>
<accession>A0A915HF52</accession>
<reference evidence="2" key="1">
    <citation type="submission" date="2022-11" db="UniProtKB">
        <authorList>
            <consortium name="WormBaseParasite"/>
        </authorList>
    </citation>
    <scope>IDENTIFICATION</scope>
</reference>
<dbReference type="Proteomes" id="UP000887565">
    <property type="component" value="Unplaced"/>
</dbReference>
<evidence type="ECO:0000313" key="1">
    <source>
        <dbReference type="Proteomes" id="UP000887565"/>
    </source>
</evidence>
<name>A0A915HF52_ROMCU</name>
<sequence>MEVRKEKMTKFEQPVQILQGILPQNSQLKYTRSKLTLLAKFCTKNLRDATFDSAFFMCG</sequence>
<dbReference type="WBParaSite" id="nRc.2.0.1.t00299-RA">
    <property type="protein sequence ID" value="nRc.2.0.1.t00299-RA"/>
    <property type="gene ID" value="nRc.2.0.1.g00299"/>
</dbReference>
<organism evidence="1 2">
    <name type="scientific">Romanomermis culicivorax</name>
    <name type="common">Nematode worm</name>
    <dbReference type="NCBI Taxonomy" id="13658"/>
    <lineage>
        <taxon>Eukaryota</taxon>
        <taxon>Metazoa</taxon>
        <taxon>Ecdysozoa</taxon>
        <taxon>Nematoda</taxon>
        <taxon>Enoplea</taxon>
        <taxon>Dorylaimia</taxon>
        <taxon>Mermithida</taxon>
        <taxon>Mermithoidea</taxon>
        <taxon>Mermithidae</taxon>
        <taxon>Romanomermis</taxon>
    </lineage>
</organism>
<evidence type="ECO:0000313" key="2">
    <source>
        <dbReference type="WBParaSite" id="nRc.2.0.1.t00299-RA"/>
    </source>
</evidence>
<proteinExistence type="predicted"/>